<comment type="caution">
    <text evidence="3">The sequence shown here is derived from an EMBL/GenBank/DDBJ whole genome shotgun (WGS) entry which is preliminary data.</text>
</comment>
<keyword evidence="4" id="KW-1185">Reference proteome</keyword>
<dbReference type="GO" id="GO:0016491">
    <property type="term" value="F:oxidoreductase activity"/>
    <property type="evidence" value="ECO:0007669"/>
    <property type="project" value="InterPro"/>
</dbReference>
<organism evidence="3 4">
    <name type="scientific">Marasmius oreades</name>
    <name type="common">fairy-ring Marasmius</name>
    <dbReference type="NCBI Taxonomy" id="181124"/>
    <lineage>
        <taxon>Eukaryota</taxon>
        <taxon>Fungi</taxon>
        <taxon>Dikarya</taxon>
        <taxon>Basidiomycota</taxon>
        <taxon>Agaricomycotina</taxon>
        <taxon>Agaricomycetes</taxon>
        <taxon>Agaricomycetidae</taxon>
        <taxon>Agaricales</taxon>
        <taxon>Marasmiineae</taxon>
        <taxon>Marasmiaceae</taxon>
        <taxon>Marasmius</taxon>
    </lineage>
</organism>
<dbReference type="SUPFAM" id="SSF54909">
    <property type="entry name" value="Dimeric alpha+beta barrel"/>
    <property type="match status" value="1"/>
</dbReference>
<sequence>MSSTIRTDRVKLLIFIKKRKDMSVDEFEKYWLKEHSRVYSSFVEGKKEPLVYEQMHINHEEKEKMKALGWPILDYDGVVAFEAKSFESLEGLLDGDEYVKTVIPDELKFTTREAALVVKLRIASIVPHTEKKVPLPETELKKNRARMMYAFDTKEGMTDEDMRKAWMEGHVAAMWSTPIGKQVIKYEQLYIAEPIVGLPNAEGAPPPKWAGIALMDVPSFEAVKEPETARILSGDTAKWQDPASQVCLPLNIATIIDREMTENVLTQ</sequence>
<dbReference type="EMBL" id="CM032181">
    <property type="protein sequence ID" value="KAG7100174.1"/>
    <property type="molecule type" value="Genomic_DNA"/>
</dbReference>
<dbReference type="OrthoDB" id="3183782at2759"/>
<accession>A0A9P7V4M8</accession>
<evidence type="ECO:0000313" key="3">
    <source>
        <dbReference type="EMBL" id="KAG7100174.1"/>
    </source>
</evidence>
<dbReference type="Proteomes" id="UP001049176">
    <property type="component" value="Chromosome 1"/>
</dbReference>
<evidence type="ECO:0000313" key="4">
    <source>
        <dbReference type="Proteomes" id="UP001049176"/>
    </source>
</evidence>
<proteinExistence type="inferred from homology"/>
<reference evidence="3" key="1">
    <citation type="journal article" date="2021" name="Genome Biol. Evol.">
        <title>The assembled and annotated genome of the fairy-ring fungus Marasmius oreades.</title>
        <authorList>
            <person name="Hiltunen M."/>
            <person name="Ament-Velasquez S.L."/>
            <person name="Johannesson H."/>
        </authorList>
    </citation>
    <scope>NUCLEOTIDE SEQUENCE</scope>
    <source>
        <strain evidence="3">03SP1</strain>
    </source>
</reference>
<dbReference type="InterPro" id="IPR009799">
    <property type="entry name" value="EthD_dom"/>
</dbReference>
<dbReference type="InterPro" id="IPR011008">
    <property type="entry name" value="Dimeric_a/b-barrel"/>
</dbReference>
<dbReference type="Gene3D" id="3.30.70.100">
    <property type="match status" value="2"/>
</dbReference>
<evidence type="ECO:0000259" key="2">
    <source>
        <dbReference type="Pfam" id="PF07110"/>
    </source>
</evidence>
<feature type="domain" description="EthD" evidence="2">
    <location>
        <begin position="20"/>
        <end position="111"/>
    </location>
</feature>
<gene>
    <name evidence="3" type="ORF">E1B28_001953</name>
</gene>
<name>A0A9P7V4M8_9AGAR</name>
<dbReference type="RefSeq" id="XP_043016644.1">
    <property type="nucleotide sequence ID" value="XM_043147930.1"/>
</dbReference>
<dbReference type="KEGG" id="more:E1B28_001953"/>
<comment type="similarity">
    <text evidence="1">Belongs to the tpcK family.</text>
</comment>
<dbReference type="GeneID" id="66071029"/>
<dbReference type="AlphaFoldDB" id="A0A9P7V4M8"/>
<dbReference type="Pfam" id="PF07110">
    <property type="entry name" value="EthD"/>
    <property type="match status" value="1"/>
</dbReference>
<evidence type="ECO:0000256" key="1">
    <source>
        <dbReference type="ARBA" id="ARBA00005986"/>
    </source>
</evidence>
<protein>
    <recommendedName>
        <fullName evidence="2">EthD domain-containing protein</fullName>
    </recommendedName>
</protein>